<dbReference type="EMBL" id="MFKF01000288">
    <property type="protein sequence ID" value="OGG46678.1"/>
    <property type="molecule type" value="Genomic_DNA"/>
</dbReference>
<evidence type="ECO:0008006" key="3">
    <source>
        <dbReference type="Google" id="ProtNLM"/>
    </source>
</evidence>
<comment type="caution">
    <text evidence="1">The sequence shown here is derived from an EMBL/GenBank/DDBJ whole genome shotgun (WGS) entry which is preliminary data.</text>
</comment>
<reference evidence="1 2" key="1">
    <citation type="journal article" date="2016" name="Nat. Commun.">
        <title>Thousands of microbial genomes shed light on interconnected biogeochemical processes in an aquifer system.</title>
        <authorList>
            <person name="Anantharaman K."/>
            <person name="Brown C.T."/>
            <person name="Hug L.A."/>
            <person name="Sharon I."/>
            <person name="Castelle C.J."/>
            <person name="Probst A.J."/>
            <person name="Thomas B.C."/>
            <person name="Singh A."/>
            <person name="Wilkins M.J."/>
            <person name="Karaoz U."/>
            <person name="Brodie E.L."/>
            <person name="Williams K.H."/>
            <person name="Hubbard S.S."/>
            <person name="Banfield J.F."/>
        </authorList>
    </citation>
    <scope>NUCLEOTIDE SEQUENCE [LARGE SCALE GENOMIC DNA]</scope>
    <source>
        <strain evidence="2">RIFCSPLOWO2_12_FULL_64_10</strain>
    </source>
</reference>
<dbReference type="Gene3D" id="2.40.160.10">
    <property type="entry name" value="Porin"/>
    <property type="match status" value="1"/>
</dbReference>
<name>A0A1F6CBQ8_HANXR</name>
<dbReference type="InterPro" id="IPR023614">
    <property type="entry name" value="Porin_dom_sf"/>
</dbReference>
<proteinExistence type="predicted"/>
<evidence type="ECO:0000313" key="1">
    <source>
        <dbReference type="EMBL" id="OGG46678.1"/>
    </source>
</evidence>
<dbReference type="SUPFAM" id="SSF56935">
    <property type="entry name" value="Porins"/>
    <property type="match status" value="1"/>
</dbReference>
<dbReference type="AlphaFoldDB" id="A0A1F6CBQ8"/>
<gene>
    <name evidence="1" type="ORF">A3F84_25080</name>
</gene>
<sequence length="348" mass="39093">MVHRQGDKRTTINNNLAGDSPFSDLRVKLFLDAWPSSNIGVLTEILFDESGGTVNVVRIDGAYAVFMGTPAFNLKAGKIPSPFGAWAPRTYSDKNPLIGLPLMYHYHTIARSDRVPANFDTLQTYRRLRAPGRGGGMPILYDSCWNLGMVAFGGVGRWEYNVGVGRGTPSTMRASTNDGFQVIGRVGIKPMIGLRMGVSGAYGPYLVFGTTGLPSGARLEDYKQRLFGFDLEYGYGHLLFFSEFVRNRWDSPRIREGLANTSWYVEWKYTFWPGFYGAARYSGMRFDKIDDGKGGRRAWDSLARRVESGIGYHISRSARFKLVWQYNYFEGEAEERVNLYAGQLSVSF</sequence>
<dbReference type="Proteomes" id="UP000178606">
    <property type="component" value="Unassembled WGS sequence"/>
</dbReference>
<protein>
    <recommendedName>
        <fullName evidence="3">Porin domain-containing protein</fullName>
    </recommendedName>
</protein>
<organism evidence="1 2">
    <name type="scientific">Handelsmanbacteria sp. (strain RIFCSPLOWO2_12_FULL_64_10)</name>
    <dbReference type="NCBI Taxonomy" id="1817868"/>
    <lineage>
        <taxon>Bacteria</taxon>
        <taxon>Candidatus Handelsmaniibacteriota</taxon>
    </lineage>
</organism>
<evidence type="ECO:0000313" key="2">
    <source>
        <dbReference type="Proteomes" id="UP000178606"/>
    </source>
</evidence>
<accession>A0A1F6CBQ8</accession>